<dbReference type="Gene3D" id="6.10.340.10">
    <property type="match status" value="1"/>
</dbReference>
<dbReference type="Pfam" id="PF00672">
    <property type="entry name" value="HAMP"/>
    <property type="match status" value="1"/>
</dbReference>
<keyword evidence="1" id="KW-0812">Transmembrane</keyword>
<feature type="transmembrane region" description="Helical" evidence="1">
    <location>
        <begin position="12"/>
        <end position="37"/>
    </location>
</feature>
<dbReference type="RefSeq" id="WP_091989389.1">
    <property type="nucleotide sequence ID" value="NZ_FOYV01000001.1"/>
</dbReference>
<dbReference type="Proteomes" id="UP000199290">
    <property type="component" value="Unassembled WGS sequence"/>
</dbReference>
<proteinExistence type="predicted"/>
<dbReference type="SMART" id="SM00304">
    <property type="entry name" value="HAMP"/>
    <property type="match status" value="1"/>
</dbReference>
<evidence type="ECO:0000313" key="5">
    <source>
        <dbReference type="EMBL" id="SFR48658.1"/>
    </source>
</evidence>
<name>A0A1I6H2K8_9GAMM</name>
<evidence type="ECO:0000259" key="4">
    <source>
        <dbReference type="PROSITE" id="PS50887"/>
    </source>
</evidence>
<sequence>MRIVSRLGFRGRLIAAMIALVALVSLVVIAMLMVYLFEDEKSRALNQLAIGERLTREVIDRRTELELSRLSVLVRDFGFRSAVASRDPATIASALENHSARVGAGFALILDTEGVPLATTGIHPLPEIPPGQLAKARQDGFARSIRAIDGQGYEVLVIPVEAPGLRAWLVIGFAMDQALAEVIARLSDTSVIFRARSESNSQYQRFAATTDIDQTLTRELARAAGSGSLIESSGYFTRIINLGGGDGEGSTEGNPAPVQTILLISRDATLQSYYQRAVEMALLVCAILVFAILLALIIARTLGQPVLQLASYARAIGNGESPEPPTIRAGGELTQLRNALRDMLKSLREREAQIRYAASHDDVTGLGNRNALMDVARDLFERAGACTLIGIRLNDLSDINDTLGLEFGDKVLAETSRRLQDALPDAHIIARTGGGEFLALIPPMAPEERDQRVSELHDLIESPLQIDQTPFSLRVTVVTMELPEDAADTNALRRRLNLTFEQAEAHPEPFTRYQPGRDESHLRELKLITDLHAAILTNCLHMNYQPKLDSRTGQLVQVEALVRWIHPELGFVSPEEFIFLAEQSGQIHELTAHILQRVASDARQWHRDGIDTGIAINLSAMDLTWHSLIQHVADSFSNWHHDLDRITLEVTESALMEDPEEALTTLRRLRDLGVTLSVDDFGTGYSSLSQLRTLPVQELKIDKSFVLKLDSEPQDQLIVRSTIEMAHGLGLKVVAEGIENHNTWQLLQRWGCNLGQGFYLSRPVAAADLAETVRKLAEREPELSETKREYTG</sequence>
<evidence type="ECO:0000259" key="2">
    <source>
        <dbReference type="PROSITE" id="PS50883"/>
    </source>
</evidence>
<feature type="domain" description="HAMP" evidence="3">
    <location>
        <begin position="300"/>
        <end position="352"/>
    </location>
</feature>
<dbReference type="PROSITE" id="PS50883">
    <property type="entry name" value="EAL"/>
    <property type="match status" value="1"/>
</dbReference>
<evidence type="ECO:0000313" key="6">
    <source>
        <dbReference type="Proteomes" id="UP000199290"/>
    </source>
</evidence>
<dbReference type="PANTHER" id="PTHR33121:SF71">
    <property type="entry name" value="OXYGEN SENSOR PROTEIN DOSP"/>
    <property type="match status" value="1"/>
</dbReference>
<dbReference type="InterPro" id="IPR000160">
    <property type="entry name" value="GGDEF_dom"/>
</dbReference>
<dbReference type="CDD" id="cd01948">
    <property type="entry name" value="EAL"/>
    <property type="match status" value="1"/>
</dbReference>
<dbReference type="EMBL" id="FOYV01000001">
    <property type="protein sequence ID" value="SFR48658.1"/>
    <property type="molecule type" value="Genomic_DNA"/>
</dbReference>
<dbReference type="InterPro" id="IPR050706">
    <property type="entry name" value="Cyclic-di-GMP_PDE-like"/>
</dbReference>
<evidence type="ECO:0000256" key="1">
    <source>
        <dbReference type="SAM" id="Phobius"/>
    </source>
</evidence>
<dbReference type="InterPro" id="IPR003660">
    <property type="entry name" value="HAMP_dom"/>
</dbReference>
<keyword evidence="6" id="KW-1185">Reference proteome</keyword>
<dbReference type="Pfam" id="PF00990">
    <property type="entry name" value="GGDEF"/>
    <property type="match status" value="1"/>
</dbReference>
<dbReference type="CDD" id="cd01949">
    <property type="entry name" value="GGDEF"/>
    <property type="match status" value="1"/>
</dbReference>
<dbReference type="InterPro" id="IPR001633">
    <property type="entry name" value="EAL_dom"/>
</dbReference>
<dbReference type="SMART" id="SM00052">
    <property type="entry name" value="EAL"/>
    <property type="match status" value="1"/>
</dbReference>
<dbReference type="NCBIfam" id="TIGR00254">
    <property type="entry name" value="GGDEF"/>
    <property type="match status" value="1"/>
</dbReference>
<dbReference type="SMART" id="SM00267">
    <property type="entry name" value="GGDEF"/>
    <property type="match status" value="1"/>
</dbReference>
<keyword evidence="1" id="KW-0472">Membrane</keyword>
<dbReference type="PROSITE" id="PS50885">
    <property type="entry name" value="HAMP"/>
    <property type="match status" value="1"/>
</dbReference>
<evidence type="ECO:0000259" key="3">
    <source>
        <dbReference type="PROSITE" id="PS50885"/>
    </source>
</evidence>
<organism evidence="5 6">
    <name type="scientific">Marinobacter gudaonensis</name>
    <dbReference type="NCBI Taxonomy" id="375760"/>
    <lineage>
        <taxon>Bacteria</taxon>
        <taxon>Pseudomonadati</taxon>
        <taxon>Pseudomonadota</taxon>
        <taxon>Gammaproteobacteria</taxon>
        <taxon>Pseudomonadales</taxon>
        <taxon>Marinobacteraceae</taxon>
        <taxon>Marinobacter</taxon>
    </lineage>
</organism>
<feature type="domain" description="EAL" evidence="2">
    <location>
        <begin position="524"/>
        <end position="777"/>
    </location>
</feature>
<feature type="domain" description="GGDEF" evidence="4">
    <location>
        <begin position="384"/>
        <end position="525"/>
    </location>
</feature>
<dbReference type="STRING" id="375760.SAMN04488073_2124"/>
<dbReference type="GO" id="GO:0016020">
    <property type="term" value="C:membrane"/>
    <property type="evidence" value="ECO:0007669"/>
    <property type="project" value="InterPro"/>
</dbReference>
<dbReference type="SUPFAM" id="SSF141868">
    <property type="entry name" value="EAL domain-like"/>
    <property type="match status" value="1"/>
</dbReference>
<dbReference type="PANTHER" id="PTHR33121">
    <property type="entry name" value="CYCLIC DI-GMP PHOSPHODIESTERASE PDEF"/>
    <property type="match status" value="1"/>
</dbReference>
<accession>A0A1I6H2K8</accession>
<protein>
    <submittedName>
        <fullName evidence="5">Diguanylate cyclase (GGDEF) domain-containing protein</fullName>
    </submittedName>
</protein>
<dbReference type="Gene3D" id="3.20.20.450">
    <property type="entry name" value="EAL domain"/>
    <property type="match status" value="1"/>
</dbReference>
<dbReference type="GO" id="GO:0071111">
    <property type="term" value="F:cyclic-guanylate-specific phosphodiesterase activity"/>
    <property type="evidence" value="ECO:0007669"/>
    <property type="project" value="InterPro"/>
</dbReference>
<dbReference type="InterPro" id="IPR035919">
    <property type="entry name" value="EAL_sf"/>
</dbReference>
<keyword evidence="1" id="KW-1133">Transmembrane helix</keyword>
<dbReference type="GO" id="GO:0007165">
    <property type="term" value="P:signal transduction"/>
    <property type="evidence" value="ECO:0007669"/>
    <property type="project" value="InterPro"/>
</dbReference>
<dbReference type="OrthoDB" id="9804951at2"/>
<dbReference type="InterPro" id="IPR043128">
    <property type="entry name" value="Rev_trsase/Diguanyl_cyclase"/>
</dbReference>
<dbReference type="InterPro" id="IPR029787">
    <property type="entry name" value="Nucleotide_cyclase"/>
</dbReference>
<gene>
    <name evidence="5" type="ORF">SAMN04488073_2124</name>
</gene>
<reference evidence="6" key="1">
    <citation type="submission" date="2016-10" db="EMBL/GenBank/DDBJ databases">
        <authorList>
            <person name="Varghese N."/>
            <person name="Submissions S."/>
        </authorList>
    </citation>
    <scope>NUCLEOTIDE SEQUENCE [LARGE SCALE GENOMIC DNA]</scope>
    <source>
        <strain evidence="6">CGMCC 1.6294</strain>
    </source>
</reference>
<dbReference type="Gene3D" id="3.30.70.270">
    <property type="match status" value="1"/>
</dbReference>
<dbReference type="SUPFAM" id="SSF55073">
    <property type="entry name" value="Nucleotide cyclase"/>
    <property type="match status" value="1"/>
</dbReference>
<feature type="transmembrane region" description="Helical" evidence="1">
    <location>
        <begin position="280"/>
        <end position="299"/>
    </location>
</feature>
<dbReference type="PROSITE" id="PS50887">
    <property type="entry name" value="GGDEF"/>
    <property type="match status" value="1"/>
</dbReference>
<dbReference type="Pfam" id="PF00563">
    <property type="entry name" value="EAL"/>
    <property type="match status" value="1"/>
</dbReference>
<dbReference type="AlphaFoldDB" id="A0A1I6H2K8"/>